<reference evidence="1" key="1">
    <citation type="submission" date="2016-09" db="EMBL/GenBank/DDBJ databases">
        <title>Complete Genome Sequence of Brevibacterium aurantiacum SMQ-1335.</title>
        <authorList>
            <person name="de Melo A.G."/>
            <person name="Labrie S.J."/>
            <person name="Dumaresq J."/>
            <person name="Roberts R.J."/>
            <person name="Tremblay D.M."/>
            <person name="Moineau S."/>
        </authorList>
    </citation>
    <scope>NUCLEOTIDE SEQUENCE</scope>
    <source>
        <strain evidence="1">SMQ-1335</strain>
    </source>
</reference>
<evidence type="ECO:0008006" key="5">
    <source>
        <dbReference type="Google" id="ProtNLM"/>
    </source>
</evidence>
<sequence>MKSVPQLVSALVVAAVLTLGGCSPGDAEEADIEPGQSAEIPGGDFNSTDELGDFLIDSIDAVHVHRESESNPDFAHGADVDRLHVEFPSQGQPNTDKKATADAVQAAGSAAFDYEVLMVTGTTDAGTWSYIYSIDTVEEVTSNGSVVEADTVWKSADQDFDSVHR</sequence>
<dbReference type="EMBL" id="NRHA01000025">
    <property type="protein sequence ID" value="PCC52196.1"/>
    <property type="molecule type" value="Genomic_DNA"/>
</dbReference>
<dbReference type="KEGG" id="blin:BLSMQ_1381"/>
<name>A0A1D7W247_BREAU</name>
<evidence type="ECO:0000313" key="3">
    <source>
        <dbReference type="Proteomes" id="UP000094793"/>
    </source>
</evidence>
<dbReference type="Proteomes" id="UP000094793">
    <property type="component" value="Chromosome"/>
</dbReference>
<dbReference type="PATRIC" id="fig|1703.10.peg.1416"/>
<accession>A0A1D7W247</accession>
<dbReference type="EMBL" id="CP017150">
    <property type="protein sequence ID" value="AOP53091.1"/>
    <property type="molecule type" value="Genomic_DNA"/>
</dbReference>
<dbReference type="eggNOG" id="ENOG5031XBM">
    <property type="taxonomic scope" value="Bacteria"/>
</dbReference>
<evidence type="ECO:0000313" key="2">
    <source>
        <dbReference type="EMBL" id="PCC52196.1"/>
    </source>
</evidence>
<reference evidence="3" key="2">
    <citation type="submission" date="2016-09" db="EMBL/GenBank/DDBJ databases">
        <title>Complete Genome Sequence of Brevibacterium linens SMQ-1335.</title>
        <authorList>
            <person name="de Melo A.G."/>
            <person name="Labrie S.J."/>
            <person name="Dumaresq J."/>
            <person name="Roberts R.J."/>
            <person name="Tremblay D.M."/>
            <person name="Moineau S."/>
        </authorList>
    </citation>
    <scope>NUCLEOTIDE SEQUENCE [LARGE SCALE GENOMIC DNA]</scope>
    <source>
        <strain evidence="3">SMQ-1335</strain>
    </source>
</reference>
<evidence type="ECO:0000313" key="1">
    <source>
        <dbReference type="EMBL" id="AOP53091.1"/>
    </source>
</evidence>
<reference evidence="2 4" key="3">
    <citation type="journal article" date="2017" name="Elife">
        <title>Extensive horizontal gene transfer in cheese-associated bacteria.</title>
        <authorList>
            <person name="Bonham K.S."/>
            <person name="Wolfe B.E."/>
            <person name="Dutton R.J."/>
        </authorList>
    </citation>
    <scope>NUCLEOTIDE SEQUENCE [LARGE SCALE GENOMIC DNA]</scope>
    <source>
        <strain evidence="2 4">738_8</strain>
    </source>
</reference>
<dbReference type="Proteomes" id="UP000217881">
    <property type="component" value="Unassembled WGS sequence"/>
</dbReference>
<proteinExistence type="predicted"/>
<dbReference type="OrthoDB" id="4803439at2"/>
<evidence type="ECO:0000313" key="4">
    <source>
        <dbReference type="Proteomes" id="UP000217881"/>
    </source>
</evidence>
<organism evidence="1 3">
    <name type="scientific">Brevibacterium aurantiacum</name>
    <dbReference type="NCBI Taxonomy" id="273384"/>
    <lineage>
        <taxon>Bacteria</taxon>
        <taxon>Bacillati</taxon>
        <taxon>Actinomycetota</taxon>
        <taxon>Actinomycetes</taxon>
        <taxon>Micrococcales</taxon>
        <taxon>Brevibacteriaceae</taxon>
        <taxon>Brevibacterium</taxon>
    </lineage>
</organism>
<dbReference type="RefSeq" id="WP_009884770.1">
    <property type="nucleotide sequence ID" value="NZ_AAGP01000040.1"/>
</dbReference>
<gene>
    <name evidence="1" type="ORF">BLSMQ_1381</name>
    <name evidence="2" type="ORF">CIK59_17500</name>
</gene>
<dbReference type="PROSITE" id="PS51257">
    <property type="entry name" value="PROKAR_LIPOPROTEIN"/>
    <property type="match status" value="1"/>
</dbReference>
<accession>A0A2A3ZKW5</accession>
<protein>
    <recommendedName>
        <fullName evidence="5">Lipoprotein</fullName>
    </recommendedName>
</protein>
<dbReference type="AlphaFoldDB" id="A0A1D7W247"/>